<dbReference type="GO" id="GO:0051213">
    <property type="term" value="F:dioxygenase activity"/>
    <property type="evidence" value="ECO:0007669"/>
    <property type="project" value="UniProtKB-KW"/>
</dbReference>
<dbReference type="EMBL" id="AYKW01000023">
    <property type="protein sequence ID" value="PIL28433.1"/>
    <property type="molecule type" value="Genomic_DNA"/>
</dbReference>
<name>A0A2G8S3R9_9APHY</name>
<accession>A0A2G8S3R9</accession>
<evidence type="ECO:0000256" key="5">
    <source>
        <dbReference type="ARBA" id="ARBA00023004"/>
    </source>
</evidence>
<comment type="cofactor">
    <cofactor evidence="1">
        <name>Fe(2+)</name>
        <dbReference type="ChEBI" id="CHEBI:29033"/>
    </cofactor>
</comment>
<dbReference type="Proteomes" id="UP000230002">
    <property type="component" value="Unassembled WGS sequence"/>
</dbReference>
<keyword evidence="3" id="KW-0223">Dioxygenase</keyword>
<dbReference type="GO" id="GO:0046872">
    <property type="term" value="F:metal ion binding"/>
    <property type="evidence" value="ECO:0007669"/>
    <property type="project" value="UniProtKB-KW"/>
</dbReference>
<keyword evidence="9" id="KW-1185">Reference proteome</keyword>
<dbReference type="OrthoDB" id="2744819at2759"/>
<gene>
    <name evidence="8" type="ORF">GSI_08467</name>
</gene>
<evidence type="ECO:0000256" key="2">
    <source>
        <dbReference type="ARBA" id="ARBA00022723"/>
    </source>
</evidence>
<dbReference type="STRING" id="1077348.A0A2G8S3R9"/>
<evidence type="ECO:0000313" key="9">
    <source>
        <dbReference type="Proteomes" id="UP000230002"/>
    </source>
</evidence>
<dbReference type="Gene3D" id="3.60.130.30">
    <property type="match status" value="1"/>
</dbReference>
<evidence type="ECO:0000256" key="3">
    <source>
        <dbReference type="ARBA" id="ARBA00022964"/>
    </source>
</evidence>
<comment type="caution">
    <text evidence="8">The sequence shown here is derived from an EMBL/GenBank/DDBJ whole genome shotgun (WGS) entry which is preliminary data.</text>
</comment>
<keyword evidence="2" id="KW-0479">Metal-binding</keyword>
<evidence type="ECO:0000256" key="6">
    <source>
        <dbReference type="SAM" id="MobiDB-lite"/>
    </source>
</evidence>
<feature type="domain" description="2OGFeDO JBP1/TET oxygenase" evidence="7">
    <location>
        <begin position="236"/>
        <end position="364"/>
    </location>
</feature>
<feature type="compositionally biased region" description="Basic and acidic residues" evidence="6">
    <location>
        <begin position="426"/>
        <end position="435"/>
    </location>
</feature>
<evidence type="ECO:0000256" key="4">
    <source>
        <dbReference type="ARBA" id="ARBA00023002"/>
    </source>
</evidence>
<dbReference type="Pfam" id="PF12851">
    <property type="entry name" value="Tet_JBP"/>
    <property type="match status" value="1"/>
</dbReference>
<reference evidence="8 9" key="1">
    <citation type="journal article" date="2015" name="Sci. Rep.">
        <title>Chromosome-level genome map provides insights into diverse defense mechanisms in the medicinal fungus Ganoderma sinense.</title>
        <authorList>
            <person name="Zhu Y."/>
            <person name="Xu J."/>
            <person name="Sun C."/>
            <person name="Zhou S."/>
            <person name="Xu H."/>
            <person name="Nelson D.R."/>
            <person name="Qian J."/>
            <person name="Song J."/>
            <person name="Luo H."/>
            <person name="Xiang L."/>
            <person name="Li Y."/>
            <person name="Xu Z."/>
            <person name="Ji A."/>
            <person name="Wang L."/>
            <person name="Lu S."/>
            <person name="Hayward A."/>
            <person name="Sun W."/>
            <person name="Li X."/>
            <person name="Schwartz D.C."/>
            <person name="Wang Y."/>
            <person name="Chen S."/>
        </authorList>
    </citation>
    <scope>NUCLEOTIDE SEQUENCE [LARGE SCALE GENOMIC DNA]</scope>
    <source>
        <strain evidence="8 9">ZZ0214-1</strain>
    </source>
</reference>
<evidence type="ECO:0000313" key="8">
    <source>
        <dbReference type="EMBL" id="PIL28433.1"/>
    </source>
</evidence>
<organism evidence="8 9">
    <name type="scientific">Ganoderma sinense ZZ0214-1</name>
    <dbReference type="NCBI Taxonomy" id="1077348"/>
    <lineage>
        <taxon>Eukaryota</taxon>
        <taxon>Fungi</taxon>
        <taxon>Dikarya</taxon>
        <taxon>Basidiomycota</taxon>
        <taxon>Agaricomycotina</taxon>
        <taxon>Agaricomycetes</taxon>
        <taxon>Polyporales</taxon>
        <taxon>Polyporaceae</taxon>
        <taxon>Ganoderma</taxon>
    </lineage>
</organism>
<dbReference type="InterPro" id="IPR024779">
    <property type="entry name" value="2OGFeDO_JBP1/TET_oxygenase_dom"/>
</dbReference>
<protein>
    <recommendedName>
        <fullName evidence="7">2OGFeDO JBP1/TET oxygenase domain-containing protein</fullName>
    </recommendedName>
</protein>
<feature type="region of interest" description="Disordered" evidence="6">
    <location>
        <begin position="414"/>
        <end position="456"/>
    </location>
</feature>
<evidence type="ECO:0000256" key="1">
    <source>
        <dbReference type="ARBA" id="ARBA00001954"/>
    </source>
</evidence>
<sequence length="456" mass="49733">MDAIAHALPHQFARRAATAQFMVDLESYYTGFLEGKSTREIVDMPIPPDHLDHAAVEDCRSISAMVALVRQTVYQVSWDAVDYANDVSKAALPNPDVEARLMAKYPPLIPCAEVICRQDDNLPLIVGPAIVTDVKGRILLWSLPQVLSDTRQAKILRDTRLLEGQMTIEEPEPGAKVTKGWRTVSTFYSKNGEWISGSTLLYPAGYQQGHVGSNFNPAPSADVRTTRAADWMAAFEENGGILDGILAMTHPKLYEAAQKATETIWREHSDSRAIMATWPSCFSALQVIINRSTLGHCDCHGAPGWFDLLVTLGTYGKKAVLELHGLGISLPYNAGTIVPLSSKLLLHGVPKVRGERVCYAFYMHSAILGHFNVPVDAVTYSEARRPRDHVLGHLTEHAVAERLRTLGLSTDLPRGDLGTSAHVKHKADGDGKDGDGGSEDTGSMGGGDDEDVEMKD</sequence>
<keyword evidence="4" id="KW-0560">Oxidoreductase</keyword>
<keyword evidence="5" id="KW-0408">Iron</keyword>
<proteinExistence type="predicted"/>
<evidence type="ECO:0000259" key="7">
    <source>
        <dbReference type="Pfam" id="PF12851"/>
    </source>
</evidence>
<dbReference type="AlphaFoldDB" id="A0A2G8S3R9"/>
<feature type="compositionally biased region" description="Acidic residues" evidence="6">
    <location>
        <begin position="447"/>
        <end position="456"/>
    </location>
</feature>